<organism evidence="2 3">
    <name type="scientific">Candidatus Campbellbacteria bacterium CG22_combo_CG10-13_8_21_14_all_43_18</name>
    <dbReference type="NCBI Taxonomy" id="1974530"/>
    <lineage>
        <taxon>Bacteria</taxon>
        <taxon>Candidatus Campbelliibacteriota</taxon>
    </lineage>
</organism>
<keyword evidence="1" id="KW-0472">Membrane</keyword>
<evidence type="ECO:0000313" key="2">
    <source>
        <dbReference type="EMBL" id="PIP86699.1"/>
    </source>
</evidence>
<dbReference type="Proteomes" id="UP000231276">
    <property type="component" value="Unassembled WGS sequence"/>
</dbReference>
<evidence type="ECO:0000256" key="1">
    <source>
        <dbReference type="SAM" id="Phobius"/>
    </source>
</evidence>
<dbReference type="EMBL" id="PCTS01000009">
    <property type="protein sequence ID" value="PIP86699.1"/>
    <property type="molecule type" value="Genomic_DNA"/>
</dbReference>
<feature type="transmembrane region" description="Helical" evidence="1">
    <location>
        <begin position="12"/>
        <end position="40"/>
    </location>
</feature>
<protein>
    <recommendedName>
        <fullName evidence="4">Prepilin-type N-terminal cleavage/methylation domain-containing protein</fullName>
    </recommendedName>
</protein>
<reference evidence="2 3" key="1">
    <citation type="submission" date="2017-09" db="EMBL/GenBank/DDBJ databases">
        <title>Depth-based differentiation of microbial function through sediment-hosted aquifers and enrichment of novel symbionts in the deep terrestrial subsurface.</title>
        <authorList>
            <person name="Probst A.J."/>
            <person name="Ladd B."/>
            <person name="Jarett J.K."/>
            <person name="Geller-Mcgrath D.E."/>
            <person name="Sieber C.M."/>
            <person name="Emerson J.B."/>
            <person name="Anantharaman K."/>
            <person name="Thomas B.C."/>
            <person name="Malmstrom R."/>
            <person name="Stieglmeier M."/>
            <person name="Klingl A."/>
            <person name="Woyke T."/>
            <person name="Ryan C.M."/>
            <person name="Banfield J.F."/>
        </authorList>
    </citation>
    <scope>NUCLEOTIDE SEQUENCE [LARGE SCALE GENOMIC DNA]</scope>
    <source>
        <strain evidence="2">CG22_combo_CG10-13_8_21_14_all_43_18</strain>
    </source>
</reference>
<proteinExistence type="predicted"/>
<evidence type="ECO:0008006" key="4">
    <source>
        <dbReference type="Google" id="ProtNLM"/>
    </source>
</evidence>
<gene>
    <name evidence="2" type="ORF">COW82_00630</name>
</gene>
<name>A0A2H0DYB4_9BACT</name>
<comment type="caution">
    <text evidence="2">The sequence shown here is derived from an EMBL/GenBank/DDBJ whole genome shotgun (WGS) entry which is preliminary data.</text>
</comment>
<accession>A0A2H0DYB4</accession>
<sequence length="199" mass="21314">MRFQSNRQKNAGFTIVELIVSMALFIVVTLISIGALLSIVGVNKKTQSLKSVVNNINFAVESISKSMRVGSNYHCEDVVGEIVPPNLDTPRDCSAGGNFVAFESSGGNRDSSSDQVVFRLNGAQIERSVDGGASFVGMTAPEVVITENTGLRFYVLGAPTFDALQPKVIIVIRGEVDLGPKAKTNFDIQTSLSQRELGS</sequence>
<evidence type="ECO:0000313" key="3">
    <source>
        <dbReference type="Proteomes" id="UP000231276"/>
    </source>
</evidence>
<dbReference type="AlphaFoldDB" id="A0A2H0DYB4"/>
<keyword evidence="1" id="KW-1133">Transmembrane helix</keyword>
<keyword evidence="1" id="KW-0812">Transmembrane</keyword>